<keyword evidence="2" id="KW-1185">Reference proteome</keyword>
<evidence type="ECO:0000313" key="2">
    <source>
        <dbReference type="Proteomes" id="UP000266188"/>
    </source>
</evidence>
<organism evidence="1 2">
    <name type="scientific">Aspergillus sclerotialis</name>
    <dbReference type="NCBI Taxonomy" id="2070753"/>
    <lineage>
        <taxon>Eukaryota</taxon>
        <taxon>Fungi</taxon>
        <taxon>Dikarya</taxon>
        <taxon>Ascomycota</taxon>
        <taxon>Pezizomycotina</taxon>
        <taxon>Eurotiomycetes</taxon>
        <taxon>Eurotiomycetidae</taxon>
        <taxon>Eurotiales</taxon>
        <taxon>Aspergillaceae</taxon>
        <taxon>Aspergillus</taxon>
        <taxon>Aspergillus subgen. Polypaecilum</taxon>
    </lineage>
</organism>
<accession>A0A3A2ZQG0</accession>
<comment type="caution">
    <text evidence="1">The sequence shown here is derived from an EMBL/GenBank/DDBJ whole genome shotgun (WGS) entry which is preliminary data.</text>
</comment>
<dbReference type="AlphaFoldDB" id="A0A3A2ZQG0"/>
<dbReference type="EMBL" id="MVGC01000077">
    <property type="protein sequence ID" value="RJE24533.1"/>
    <property type="molecule type" value="Genomic_DNA"/>
</dbReference>
<dbReference type="OrthoDB" id="4509839at2759"/>
<name>A0A3A2ZQG0_9EURO</name>
<protein>
    <submittedName>
        <fullName evidence="1">Uncharacterized protein</fullName>
    </submittedName>
</protein>
<sequence length="93" mass="10806">MSDEAQLLMLMLQIAESINIAEHRRTYGLPYLSLEFQVLREIEAAERQKHTLMVHYPSEEQRAVSKRLVDFEDITDLQGPEVDMLSQLQSAFL</sequence>
<evidence type="ECO:0000313" key="1">
    <source>
        <dbReference type="EMBL" id="RJE24533.1"/>
    </source>
</evidence>
<dbReference type="Proteomes" id="UP000266188">
    <property type="component" value="Unassembled WGS sequence"/>
</dbReference>
<reference evidence="2" key="1">
    <citation type="submission" date="2017-02" db="EMBL/GenBank/DDBJ databases">
        <authorList>
            <person name="Tafer H."/>
            <person name="Lopandic K."/>
        </authorList>
    </citation>
    <scope>NUCLEOTIDE SEQUENCE [LARGE SCALE GENOMIC DNA]</scope>
    <source>
        <strain evidence="2">CBS 366.77</strain>
    </source>
</reference>
<gene>
    <name evidence="1" type="ORF">PHISCL_03120</name>
</gene>
<proteinExistence type="predicted"/>